<feature type="compositionally biased region" description="Basic residues" evidence="1">
    <location>
        <begin position="121"/>
        <end position="131"/>
    </location>
</feature>
<organism evidence="2 3">
    <name type="scientific">Austropuccinia psidii MF-1</name>
    <dbReference type="NCBI Taxonomy" id="1389203"/>
    <lineage>
        <taxon>Eukaryota</taxon>
        <taxon>Fungi</taxon>
        <taxon>Dikarya</taxon>
        <taxon>Basidiomycota</taxon>
        <taxon>Pucciniomycotina</taxon>
        <taxon>Pucciniomycetes</taxon>
        <taxon>Pucciniales</taxon>
        <taxon>Sphaerophragmiaceae</taxon>
        <taxon>Austropuccinia</taxon>
    </lineage>
</organism>
<reference evidence="2" key="1">
    <citation type="submission" date="2021-03" db="EMBL/GenBank/DDBJ databases">
        <title>Draft genome sequence of rust myrtle Austropuccinia psidii MF-1, a brazilian biotype.</title>
        <authorList>
            <person name="Quecine M.C."/>
            <person name="Pachon D.M.R."/>
            <person name="Bonatelli M.L."/>
            <person name="Correr F.H."/>
            <person name="Franceschini L.M."/>
            <person name="Leite T.F."/>
            <person name="Margarido G.R.A."/>
            <person name="Almeida C.A."/>
            <person name="Ferrarezi J.A."/>
            <person name="Labate C.A."/>
        </authorList>
    </citation>
    <scope>NUCLEOTIDE SEQUENCE</scope>
    <source>
        <strain evidence="2">MF-1</strain>
    </source>
</reference>
<sequence>MNQAEANQLRMPELQRADGVSAEGDYSVSSISSIKMAQKPVVAPQFEPQSITKDLPFNIRECHNSYGPGPSQGAQAIWVKKWSHAPPGFPEDWSILALGGCSNPHRLWTTANGPRTIGHQKGQRTHKPKRH</sequence>
<dbReference type="EMBL" id="AVOT02007286">
    <property type="protein sequence ID" value="MBW0483572.1"/>
    <property type="molecule type" value="Genomic_DNA"/>
</dbReference>
<dbReference type="Proteomes" id="UP000765509">
    <property type="component" value="Unassembled WGS sequence"/>
</dbReference>
<keyword evidence="3" id="KW-1185">Reference proteome</keyword>
<gene>
    <name evidence="2" type="ORF">O181_023287</name>
</gene>
<name>A0A9Q3CJ85_9BASI</name>
<dbReference type="AlphaFoldDB" id="A0A9Q3CJ85"/>
<feature type="region of interest" description="Disordered" evidence="1">
    <location>
        <begin position="107"/>
        <end position="131"/>
    </location>
</feature>
<feature type="region of interest" description="Disordered" evidence="1">
    <location>
        <begin position="1"/>
        <end position="22"/>
    </location>
</feature>
<evidence type="ECO:0000313" key="2">
    <source>
        <dbReference type="EMBL" id="MBW0483572.1"/>
    </source>
</evidence>
<protein>
    <submittedName>
        <fullName evidence="2">Uncharacterized protein</fullName>
    </submittedName>
</protein>
<evidence type="ECO:0000256" key="1">
    <source>
        <dbReference type="SAM" id="MobiDB-lite"/>
    </source>
</evidence>
<evidence type="ECO:0000313" key="3">
    <source>
        <dbReference type="Proteomes" id="UP000765509"/>
    </source>
</evidence>
<accession>A0A9Q3CJ85</accession>
<proteinExistence type="predicted"/>
<comment type="caution">
    <text evidence="2">The sequence shown here is derived from an EMBL/GenBank/DDBJ whole genome shotgun (WGS) entry which is preliminary data.</text>
</comment>